<dbReference type="EMBL" id="ARPM03000169">
    <property type="protein sequence ID" value="ETZ04606.1"/>
    <property type="molecule type" value="Genomic_DNA"/>
</dbReference>
<dbReference type="Gene3D" id="2.60.450.10">
    <property type="entry name" value="Lipopolysaccharide (LPS) transport protein A like domain"/>
    <property type="match status" value="2"/>
</dbReference>
<organism evidence="3 4">
    <name type="scientific">Holospora undulata HU1</name>
    <dbReference type="NCBI Taxonomy" id="1321371"/>
    <lineage>
        <taxon>Bacteria</taxon>
        <taxon>Pseudomonadati</taxon>
        <taxon>Pseudomonadota</taxon>
        <taxon>Alphaproteobacteria</taxon>
        <taxon>Holosporales</taxon>
        <taxon>Holosporaceae</taxon>
        <taxon>Holospora</taxon>
    </lineage>
</organism>
<dbReference type="Pfam" id="PF03968">
    <property type="entry name" value="LptD_N"/>
    <property type="match status" value="1"/>
</dbReference>
<evidence type="ECO:0000256" key="1">
    <source>
        <dbReference type="SAM" id="SignalP"/>
    </source>
</evidence>
<reference evidence="3 4" key="1">
    <citation type="journal article" date="2013" name="Genome Announc.">
        <title>Draft Genome Sequence of Holospora undulata Strain HU1, a Micronucleus-Specific Symbiont of the Ciliate Paramecium caudatum.</title>
        <authorList>
            <person name="Dohra H."/>
            <person name="Suzuki H."/>
            <person name="Suzuki T."/>
            <person name="Tanaka K."/>
            <person name="Fujishima M."/>
        </authorList>
    </citation>
    <scope>NUCLEOTIDE SEQUENCE [LARGE SCALE GENOMIC DNA]</scope>
    <source>
        <strain evidence="3 4">HU1</strain>
    </source>
</reference>
<feature type="chain" id="PRO_5001601760" evidence="1">
    <location>
        <begin position="21"/>
        <end position="284"/>
    </location>
</feature>
<accession>A0A061JFU5</accession>
<dbReference type="Proteomes" id="UP000026922">
    <property type="component" value="Unassembled WGS sequence"/>
</dbReference>
<protein>
    <submittedName>
        <fullName evidence="3">Lipopolysaccharide transport periplasmic protein LptA</fullName>
    </submittedName>
</protein>
<dbReference type="InterPro" id="IPR005653">
    <property type="entry name" value="OstA-like_N"/>
</dbReference>
<evidence type="ECO:0000313" key="4">
    <source>
        <dbReference type="Proteomes" id="UP000026922"/>
    </source>
</evidence>
<feature type="signal peptide" evidence="1">
    <location>
        <begin position="1"/>
        <end position="20"/>
    </location>
</feature>
<dbReference type="RefSeq" id="WP_006293294.1">
    <property type="nucleotide sequence ID" value="NZ_ARPM03000169.1"/>
</dbReference>
<evidence type="ECO:0000313" key="3">
    <source>
        <dbReference type="EMBL" id="ETZ04606.1"/>
    </source>
</evidence>
<comment type="caution">
    <text evidence="3">The sequence shown here is derived from an EMBL/GenBank/DDBJ whole genome shotgun (WGS) entry which is preliminary data.</text>
</comment>
<dbReference type="AlphaFoldDB" id="A0A061JFU5"/>
<evidence type="ECO:0000259" key="2">
    <source>
        <dbReference type="Pfam" id="PF03968"/>
    </source>
</evidence>
<keyword evidence="4" id="KW-1185">Reference proteome</keyword>
<gene>
    <name evidence="3" type="ORF">K737_300985</name>
</gene>
<name>A0A061JFU5_9PROT</name>
<sequence>MKLLNRKFALWIITYPVVLSAPFHNVPAMDIQAQEGIQFFLEKKYCIAKGNVRIKQGETTIFCQKIKIFFKSASLSKSPEIERIVAIGQAVVHRGANELRADRLVFYVKDQKLLAQSCFNLGVSLFQRERGVAMQTKELQYDLNSQEGVATQGAQLNHPKGWLRSDTICFSFSKKSPQPLKVFAGLENLNKDSKFLVQAKGNVKMMYEDWKIISKEAFYDEAEEKLQLLGAVQVANGKENFGTTQRAVLDLKKRCYRIQALEKRSCVLMIPAHQTLSLKKIKRK</sequence>
<proteinExistence type="predicted"/>
<feature type="domain" description="Organic solvent tolerance-like N-terminal" evidence="2">
    <location>
        <begin position="42"/>
        <end position="111"/>
    </location>
</feature>
<keyword evidence="1" id="KW-0732">Signal</keyword>